<feature type="coiled-coil region" evidence="4">
    <location>
        <begin position="100"/>
        <end position="144"/>
    </location>
</feature>
<keyword evidence="5" id="KW-0732">Signal</keyword>
<evidence type="ECO:0000259" key="8">
    <source>
        <dbReference type="Pfam" id="PF25967"/>
    </source>
</evidence>
<evidence type="ECO:0000256" key="2">
    <source>
        <dbReference type="ARBA" id="ARBA00009477"/>
    </source>
</evidence>
<dbReference type="Gene3D" id="2.40.30.170">
    <property type="match status" value="1"/>
</dbReference>
<organism evidence="9">
    <name type="scientific">Sedimenticola thiotaurini</name>
    <dbReference type="NCBI Taxonomy" id="1543721"/>
    <lineage>
        <taxon>Bacteria</taxon>
        <taxon>Pseudomonadati</taxon>
        <taxon>Pseudomonadota</taxon>
        <taxon>Gammaproteobacteria</taxon>
        <taxon>Chromatiales</taxon>
        <taxon>Sedimenticolaceae</taxon>
        <taxon>Sedimenticola</taxon>
    </lineage>
</organism>
<sequence>MMRLASTLMLICLWLPLAAMAAPEEQAAGSRVTVVTTTRAGLRDLEVWETSVGQLQARTAPTVAAEVGGRIVVIHADVGDRVQRDQPLLGLDRTDFLLEQQAAEADIQRLQALVRAQKLKVGRLRRLVQQNSTSQSALDDAEAQLGALDAQLLSSRVRLQQARRKLEKTGILSPVAGRVDRRFVSVGDYVKAGTPLFHITSLKRLRVKLPYPESLVGRLRVGLPARLDSPVAPDLTVTGRITEIRPVITVANRSIEVIIDVDNPGPWDPGASVTGRVRVERRDGAVVVPEISVIKRPAGDVVYLIDGDRVRQQVVRTGLRLDGMVEITHGLTAGQELAVDGAGFLTDGARVRVARP</sequence>
<comment type="caution">
    <text evidence="9">The sequence shown here is derived from an EMBL/GenBank/DDBJ whole genome shotgun (WGS) entry which is preliminary data.</text>
</comment>
<evidence type="ECO:0000256" key="1">
    <source>
        <dbReference type="ARBA" id="ARBA00004196"/>
    </source>
</evidence>
<accession>A0A831RMS0</accession>
<dbReference type="Pfam" id="PF25954">
    <property type="entry name" value="Beta-barrel_RND_2"/>
    <property type="match status" value="1"/>
</dbReference>
<dbReference type="EMBL" id="DRKP01000123">
    <property type="protein sequence ID" value="HEB96872.1"/>
    <property type="molecule type" value="Genomic_DNA"/>
</dbReference>
<dbReference type="Gene3D" id="2.40.50.100">
    <property type="match status" value="1"/>
</dbReference>
<comment type="subcellular location">
    <subcellularLocation>
        <location evidence="1">Cell envelope</location>
    </subcellularLocation>
</comment>
<reference evidence="9" key="1">
    <citation type="journal article" date="2020" name="mSystems">
        <title>Genome- and Community-Level Interaction Insights into Carbon Utilization and Element Cycling Functions of Hydrothermarchaeota in Hydrothermal Sediment.</title>
        <authorList>
            <person name="Zhou Z."/>
            <person name="Liu Y."/>
            <person name="Xu W."/>
            <person name="Pan J."/>
            <person name="Luo Z.H."/>
            <person name="Li M."/>
        </authorList>
    </citation>
    <scope>NUCLEOTIDE SEQUENCE [LARGE SCALE GENOMIC DNA]</scope>
    <source>
        <strain evidence="9">HyVt-443</strain>
    </source>
</reference>
<dbReference type="Gene3D" id="2.40.420.20">
    <property type="match status" value="1"/>
</dbReference>
<dbReference type="NCBIfam" id="TIGR01730">
    <property type="entry name" value="RND_mfp"/>
    <property type="match status" value="1"/>
</dbReference>
<feature type="signal peptide" evidence="5">
    <location>
        <begin position="1"/>
        <end position="21"/>
    </location>
</feature>
<feature type="domain" description="Multidrug resistance protein MdtA-like barrel-sandwich hybrid" evidence="6">
    <location>
        <begin position="62"/>
        <end position="200"/>
    </location>
</feature>
<dbReference type="Pfam" id="PF25917">
    <property type="entry name" value="BSH_RND"/>
    <property type="match status" value="1"/>
</dbReference>
<feature type="domain" description="CusB-like beta-barrel" evidence="7">
    <location>
        <begin position="208"/>
        <end position="276"/>
    </location>
</feature>
<evidence type="ECO:0000313" key="9">
    <source>
        <dbReference type="EMBL" id="HEB96872.1"/>
    </source>
</evidence>
<dbReference type="Gene3D" id="1.10.287.470">
    <property type="entry name" value="Helix hairpin bin"/>
    <property type="match status" value="1"/>
</dbReference>
<dbReference type="PANTHER" id="PTHR30469">
    <property type="entry name" value="MULTIDRUG RESISTANCE PROTEIN MDTA"/>
    <property type="match status" value="1"/>
</dbReference>
<gene>
    <name evidence="9" type="ORF">ENI96_10640</name>
</gene>
<evidence type="ECO:0000259" key="7">
    <source>
        <dbReference type="Pfam" id="PF25954"/>
    </source>
</evidence>
<dbReference type="InterPro" id="IPR058625">
    <property type="entry name" value="MdtA-like_BSH"/>
</dbReference>
<dbReference type="AlphaFoldDB" id="A0A831RMS0"/>
<dbReference type="GO" id="GO:0015562">
    <property type="term" value="F:efflux transmembrane transporter activity"/>
    <property type="evidence" value="ECO:0007669"/>
    <property type="project" value="TreeGrafter"/>
</dbReference>
<dbReference type="Pfam" id="PF25967">
    <property type="entry name" value="RND-MFP_C"/>
    <property type="match status" value="1"/>
</dbReference>
<protein>
    <submittedName>
        <fullName evidence="9">Efflux RND transporter periplasmic adaptor subunit</fullName>
    </submittedName>
</protein>
<dbReference type="PANTHER" id="PTHR30469:SF15">
    <property type="entry name" value="HLYD FAMILY OF SECRETION PROTEINS"/>
    <property type="match status" value="1"/>
</dbReference>
<evidence type="ECO:0000259" key="6">
    <source>
        <dbReference type="Pfam" id="PF25917"/>
    </source>
</evidence>
<proteinExistence type="inferred from homology"/>
<feature type="domain" description="Multidrug resistance protein MdtA-like C-terminal permuted SH3" evidence="8">
    <location>
        <begin position="285"/>
        <end position="342"/>
    </location>
</feature>
<dbReference type="GO" id="GO:1990281">
    <property type="term" value="C:efflux pump complex"/>
    <property type="evidence" value="ECO:0007669"/>
    <property type="project" value="TreeGrafter"/>
</dbReference>
<dbReference type="InterPro" id="IPR058792">
    <property type="entry name" value="Beta-barrel_RND_2"/>
</dbReference>
<dbReference type="InterPro" id="IPR006143">
    <property type="entry name" value="RND_pump_MFP"/>
</dbReference>
<dbReference type="InterPro" id="IPR058627">
    <property type="entry name" value="MdtA-like_C"/>
</dbReference>
<evidence type="ECO:0000256" key="4">
    <source>
        <dbReference type="SAM" id="Coils"/>
    </source>
</evidence>
<evidence type="ECO:0000256" key="5">
    <source>
        <dbReference type="SAM" id="SignalP"/>
    </source>
</evidence>
<keyword evidence="3" id="KW-0813">Transport</keyword>
<feature type="chain" id="PRO_5032358894" evidence="5">
    <location>
        <begin position="22"/>
        <end position="356"/>
    </location>
</feature>
<dbReference type="SUPFAM" id="SSF111369">
    <property type="entry name" value="HlyD-like secretion proteins"/>
    <property type="match status" value="1"/>
</dbReference>
<name>A0A831RMS0_9GAMM</name>
<keyword evidence="4" id="KW-0175">Coiled coil</keyword>
<comment type="similarity">
    <text evidence="2">Belongs to the membrane fusion protein (MFP) (TC 8.A.1) family.</text>
</comment>
<dbReference type="Proteomes" id="UP000886251">
    <property type="component" value="Unassembled WGS sequence"/>
</dbReference>
<evidence type="ECO:0000256" key="3">
    <source>
        <dbReference type="ARBA" id="ARBA00022448"/>
    </source>
</evidence>